<organism evidence="1">
    <name type="scientific">uncultured Chloroflexia bacterium</name>
    <dbReference type="NCBI Taxonomy" id="1672391"/>
    <lineage>
        <taxon>Bacteria</taxon>
        <taxon>Bacillati</taxon>
        <taxon>Chloroflexota</taxon>
        <taxon>Chloroflexia</taxon>
        <taxon>environmental samples</taxon>
    </lineage>
</organism>
<sequence>MNVTMQIDEPVSKLFRELDLKKHEDYRGGFEPIPDVALFSPSVSADWRRRNNSVTLISLLLAIEVKASERANGRLRSGEVIGDIEKLAAHRDEAKHRGNDFYPVMMVIDTAPLLREQMTKYSLDLAIQSAEELSVGFLYLSPEVEFDSVSRHLKGTHEGRLASLAASDTRGSYPST</sequence>
<dbReference type="EMBL" id="CADCTR010001944">
    <property type="protein sequence ID" value="CAA9321481.1"/>
    <property type="molecule type" value="Genomic_DNA"/>
</dbReference>
<gene>
    <name evidence="1" type="ORF">AVDCRST_MAG93-5767</name>
</gene>
<reference evidence="1" key="1">
    <citation type="submission" date="2020-02" db="EMBL/GenBank/DDBJ databases">
        <authorList>
            <person name="Meier V. D."/>
        </authorList>
    </citation>
    <scope>NUCLEOTIDE SEQUENCE</scope>
    <source>
        <strain evidence="1">AVDCRST_MAG93</strain>
    </source>
</reference>
<protein>
    <submittedName>
        <fullName evidence="1">Uncharacterized protein</fullName>
    </submittedName>
</protein>
<dbReference type="AlphaFoldDB" id="A0A6J4L7N9"/>
<name>A0A6J4L7N9_9CHLR</name>
<accession>A0A6J4L7N9</accession>
<proteinExistence type="predicted"/>
<evidence type="ECO:0000313" key="1">
    <source>
        <dbReference type="EMBL" id="CAA9321481.1"/>
    </source>
</evidence>